<comment type="similarity">
    <text evidence="5">Belongs to the binding-protein-dependent transport system permease family.</text>
</comment>
<feature type="transmembrane region" description="Helical" evidence="5">
    <location>
        <begin position="245"/>
        <end position="267"/>
    </location>
</feature>
<evidence type="ECO:0000256" key="4">
    <source>
        <dbReference type="ARBA" id="ARBA00023136"/>
    </source>
</evidence>
<organism evidence="7 8">
    <name type="scientific">Pseudomonas serbiensis</name>
    <dbReference type="NCBI Taxonomy" id="3064350"/>
    <lineage>
        <taxon>Bacteria</taxon>
        <taxon>Pseudomonadati</taxon>
        <taxon>Pseudomonadota</taxon>
        <taxon>Gammaproteobacteria</taxon>
        <taxon>Pseudomonadales</taxon>
        <taxon>Pseudomonadaceae</taxon>
        <taxon>Pseudomonas</taxon>
    </lineage>
</organism>
<evidence type="ECO:0000256" key="3">
    <source>
        <dbReference type="ARBA" id="ARBA00022989"/>
    </source>
</evidence>
<feature type="transmembrane region" description="Helical" evidence="5">
    <location>
        <begin position="301"/>
        <end position="322"/>
    </location>
</feature>
<dbReference type="InterPro" id="IPR000515">
    <property type="entry name" value="MetI-like"/>
</dbReference>
<comment type="subcellular location">
    <subcellularLocation>
        <location evidence="1 5">Cell membrane</location>
        <topology evidence="1 5">Multi-pass membrane protein</topology>
    </subcellularLocation>
</comment>
<evidence type="ECO:0000256" key="2">
    <source>
        <dbReference type="ARBA" id="ARBA00022692"/>
    </source>
</evidence>
<keyword evidence="2 5" id="KW-0812">Transmembrane</keyword>
<evidence type="ECO:0000313" key="8">
    <source>
        <dbReference type="Proteomes" id="UP001223016"/>
    </source>
</evidence>
<evidence type="ECO:0000256" key="1">
    <source>
        <dbReference type="ARBA" id="ARBA00004651"/>
    </source>
</evidence>
<keyword evidence="8" id="KW-1185">Reference proteome</keyword>
<feature type="transmembrane region" description="Helical" evidence="5">
    <location>
        <begin position="418"/>
        <end position="440"/>
    </location>
</feature>
<feature type="domain" description="ABC transmembrane type-1" evidence="6">
    <location>
        <begin position="72"/>
        <end position="267"/>
    </location>
</feature>
<proteinExistence type="inferred from homology"/>
<accession>A0ABT9CKM3</accession>
<evidence type="ECO:0000259" key="6">
    <source>
        <dbReference type="PROSITE" id="PS50928"/>
    </source>
</evidence>
<keyword evidence="3 5" id="KW-1133">Transmembrane helix</keyword>
<dbReference type="PANTHER" id="PTHR42744:SF1">
    <property type="entry name" value="BINDING-PROTEIN-DEPENDENT TRANSPORT SYSTEMS INNER MEMBRANE COMPONENT"/>
    <property type="match status" value="1"/>
</dbReference>
<dbReference type="EMBL" id="JAUQOO010000002">
    <property type="protein sequence ID" value="MDO7926034.1"/>
    <property type="molecule type" value="Genomic_DNA"/>
</dbReference>
<feature type="transmembrane region" description="Helical" evidence="5">
    <location>
        <begin position="343"/>
        <end position="363"/>
    </location>
</feature>
<dbReference type="Gene3D" id="1.10.3720.10">
    <property type="entry name" value="MetI-like"/>
    <property type="match status" value="2"/>
</dbReference>
<feature type="transmembrane region" description="Helical" evidence="5">
    <location>
        <begin position="110"/>
        <end position="131"/>
    </location>
</feature>
<feature type="transmembrane region" description="Helical" evidence="5">
    <location>
        <begin position="446"/>
        <end position="472"/>
    </location>
</feature>
<feature type="domain" description="ABC transmembrane type-1" evidence="6">
    <location>
        <begin position="383"/>
        <end position="569"/>
    </location>
</feature>
<reference evidence="7 8" key="1">
    <citation type="submission" date="2023-07" db="EMBL/GenBank/DDBJ databases">
        <title>Identification of four novel Pseudomonas species associated with bacterial leaf spot of cucurbits.</title>
        <authorList>
            <person name="Fullem K.R."/>
        </authorList>
    </citation>
    <scope>NUCLEOTIDE SEQUENCE [LARGE SCALE GENOMIC DNA]</scope>
    <source>
        <strain evidence="7 8">KFB 138</strain>
    </source>
</reference>
<feature type="transmembrane region" description="Helical" evidence="5">
    <location>
        <begin position="25"/>
        <end position="46"/>
    </location>
</feature>
<keyword evidence="5" id="KW-0813">Transport</keyword>
<feature type="transmembrane region" description="Helical" evidence="5">
    <location>
        <begin position="548"/>
        <end position="570"/>
    </location>
</feature>
<dbReference type="PROSITE" id="PS50928">
    <property type="entry name" value="ABC_TM1"/>
    <property type="match status" value="2"/>
</dbReference>
<evidence type="ECO:0000256" key="5">
    <source>
        <dbReference type="RuleBase" id="RU363032"/>
    </source>
</evidence>
<evidence type="ECO:0000313" key="7">
    <source>
        <dbReference type="EMBL" id="MDO7926034.1"/>
    </source>
</evidence>
<dbReference type="Proteomes" id="UP001223016">
    <property type="component" value="Unassembled WGS sequence"/>
</dbReference>
<feature type="transmembrane region" description="Helical" evidence="5">
    <location>
        <begin position="493"/>
        <end position="514"/>
    </location>
</feature>
<dbReference type="SUPFAM" id="SSF161098">
    <property type="entry name" value="MetI-like"/>
    <property type="match status" value="2"/>
</dbReference>
<feature type="transmembrane region" description="Helical" evidence="5">
    <location>
        <begin position="383"/>
        <end position="406"/>
    </location>
</feature>
<feature type="transmembrane region" description="Helical" evidence="5">
    <location>
        <begin position="79"/>
        <end position="98"/>
    </location>
</feature>
<name>A0ABT9CKM3_9PSED</name>
<keyword evidence="4 5" id="KW-0472">Membrane</keyword>
<protein>
    <submittedName>
        <fullName evidence="7">ABC transporter permease subunit</fullName>
    </submittedName>
</protein>
<dbReference type="PANTHER" id="PTHR42744">
    <property type="entry name" value="BINDING-PROTEIN-DEPENDENT TRANSPORT SYSTEMS INNER MEMBRANE COMPONENT"/>
    <property type="match status" value="1"/>
</dbReference>
<dbReference type="CDD" id="cd06261">
    <property type="entry name" value="TM_PBP2"/>
    <property type="match status" value="2"/>
</dbReference>
<gene>
    <name evidence="7" type="ORF">Q6A51_04535</name>
</gene>
<sequence length="584" mass="64109">MNSVFESDKKLPAIKYGATRSPVSGLADFICVLLLAVIAVLVFHGVHQMTQPLAALESTPMVLDPAQLPDYALRTTLRMFAALAASLIFTFIVATLAAKSRKAEMIIVPALDILQSVPVLGFLAFTVTFFMGMFPGRQLGAELAAVFAIFTSQAWNMTFSFYQSLRTVPSDLNEVSRQFGFSPLLRFVRLELPFAMPGLVWNMMMSMSGGWFFVVACEAISVADTQINLPGIGSWLALAIARKDMAAVAWAVGAMALVILCYDQLLFRPVVAWADKFRFEQTASQKRPRSWMYSLLGRSRLIPALCTVFTVPWRVLMSMDWTALGRSRKAVSRPESSRLADGFWRMLVLAACVSGSVWLMHFIGASLGLDDALNAFGLGLATMLRVVLLIVIASLIWVPIGVWIGLRPAWAERLQPVAQFLAAFPANVLFPFAVIAIVGLNLNPDIWLSPLMVLGTQWYILFNVIAGASALPTDLREVAGMFNMRGWQWWRRVALPGIFPYYITGALTASGGSWNASIVAEAVSWGDKSLEATGLGSYIANATQAGDFARVALGVVVMSVFVIAFNRLLWRPLYGFAERRLSLV</sequence>
<dbReference type="Pfam" id="PF00528">
    <property type="entry name" value="BPD_transp_1"/>
    <property type="match status" value="2"/>
</dbReference>
<dbReference type="InterPro" id="IPR035906">
    <property type="entry name" value="MetI-like_sf"/>
</dbReference>
<comment type="caution">
    <text evidence="7">The sequence shown here is derived from an EMBL/GenBank/DDBJ whole genome shotgun (WGS) entry which is preliminary data.</text>
</comment>